<evidence type="ECO:0000313" key="4">
    <source>
        <dbReference type="EMBL" id="QEC57231.1"/>
    </source>
</evidence>
<proteinExistence type="predicted"/>
<reference evidence="4 5" key="1">
    <citation type="journal article" date="2015" name="Int. J. Syst. Evol. Microbiol.">
        <title>Flavisolibacter ginsenosidimutans sp. nov., with ginsenoside-converting activity isolated from soil used for cultivating ginseng.</title>
        <authorList>
            <person name="Zhao Y."/>
            <person name="Liu Q."/>
            <person name="Kang M.S."/>
            <person name="Jin F."/>
            <person name="Yu H."/>
            <person name="Im W.T."/>
        </authorList>
    </citation>
    <scope>NUCLEOTIDE SEQUENCE [LARGE SCALE GENOMIC DNA]</scope>
    <source>
        <strain evidence="4 5">Gsoil 636</strain>
    </source>
</reference>
<evidence type="ECO:0000256" key="2">
    <source>
        <dbReference type="PROSITE-ProRule" id="PRU00335"/>
    </source>
</evidence>
<dbReference type="KEGG" id="fgg:FSB75_15435"/>
<dbReference type="AlphaFoldDB" id="A0A5B8UKL3"/>
<evidence type="ECO:0000313" key="5">
    <source>
        <dbReference type="Proteomes" id="UP000321204"/>
    </source>
</evidence>
<name>A0A5B8UKL3_9BACT</name>
<dbReference type="Gene3D" id="1.10.357.10">
    <property type="entry name" value="Tetracycline Repressor, domain 2"/>
    <property type="match status" value="1"/>
</dbReference>
<dbReference type="GO" id="GO:0003677">
    <property type="term" value="F:DNA binding"/>
    <property type="evidence" value="ECO:0007669"/>
    <property type="project" value="UniProtKB-UniRule"/>
</dbReference>
<protein>
    <submittedName>
        <fullName evidence="4">TetR/AcrR family transcriptional regulator</fullName>
    </submittedName>
</protein>
<sequence length="204" mass="24088">MEPKERILERSHELFNKYGIRSVSMDDIAAQLGMSKKTLYQYFSDKEELVDACFSGVLNHSRTQCLADQQQADNPIQEFFLAYDMMQEMFAEMNPSVLYDMEKYHPAAFKKFKEFKYGFLYKVLSDNLQRGIKDELYRPDIDVDVIARLRIESVMLPFNGEVFPNNRTQLIHIEQQLFEHFLFGLATAKGQKLIQKYKNQRIKQ</sequence>
<dbReference type="EMBL" id="CP042433">
    <property type="protein sequence ID" value="QEC57231.1"/>
    <property type="molecule type" value="Genomic_DNA"/>
</dbReference>
<gene>
    <name evidence="4" type="ORF">FSB75_15435</name>
</gene>
<feature type="domain" description="HTH tetR-type" evidence="3">
    <location>
        <begin position="1"/>
        <end position="61"/>
    </location>
</feature>
<keyword evidence="5" id="KW-1185">Reference proteome</keyword>
<dbReference type="PRINTS" id="PR00455">
    <property type="entry name" value="HTHTETR"/>
</dbReference>
<dbReference type="PROSITE" id="PS50977">
    <property type="entry name" value="HTH_TETR_2"/>
    <property type="match status" value="1"/>
</dbReference>
<dbReference type="InterPro" id="IPR001647">
    <property type="entry name" value="HTH_TetR"/>
</dbReference>
<dbReference type="Gene3D" id="1.10.10.60">
    <property type="entry name" value="Homeodomain-like"/>
    <property type="match status" value="1"/>
</dbReference>
<accession>A0A5B8UKL3</accession>
<dbReference type="OrthoDB" id="881297at2"/>
<dbReference type="InterPro" id="IPR009057">
    <property type="entry name" value="Homeodomain-like_sf"/>
</dbReference>
<evidence type="ECO:0000259" key="3">
    <source>
        <dbReference type="PROSITE" id="PS50977"/>
    </source>
</evidence>
<keyword evidence="1 2" id="KW-0238">DNA-binding</keyword>
<feature type="DNA-binding region" description="H-T-H motif" evidence="2">
    <location>
        <begin position="24"/>
        <end position="43"/>
    </location>
</feature>
<dbReference type="Proteomes" id="UP000321204">
    <property type="component" value="Chromosome"/>
</dbReference>
<dbReference type="Pfam" id="PF00440">
    <property type="entry name" value="TetR_N"/>
    <property type="match status" value="1"/>
</dbReference>
<evidence type="ECO:0000256" key="1">
    <source>
        <dbReference type="ARBA" id="ARBA00023125"/>
    </source>
</evidence>
<dbReference type="InterPro" id="IPR050624">
    <property type="entry name" value="HTH-type_Tx_Regulator"/>
</dbReference>
<dbReference type="PANTHER" id="PTHR43479:SF11">
    <property type="entry name" value="ACREF_ENVCD OPERON REPRESSOR-RELATED"/>
    <property type="match status" value="1"/>
</dbReference>
<dbReference type="PANTHER" id="PTHR43479">
    <property type="entry name" value="ACREF/ENVCD OPERON REPRESSOR-RELATED"/>
    <property type="match status" value="1"/>
</dbReference>
<organism evidence="4 5">
    <name type="scientific">Flavisolibacter ginsenosidimutans</name>
    <dbReference type="NCBI Taxonomy" id="661481"/>
    <lineage>
        <taxon>Bacteria</taxon>
        <taxon>Pseudomonadati</taxon>
        <taxon>Bacteroidota</taxon>
        <taxon>Chitinophagia</taxon>
        <taxon>Chitinophagales</taxon>
        <taxon>Chitinophagaceae</taxon>
        <taxon>Flavisolibacter</taxon>
    </lineage>
</organism>
<dbReference type="SUPFAM" id="SSF46689">
    <property type="entry name" value="Homeodomain-like"/>
    <property type="match status" value="1"/>
</dbReference>